<dbReference type="AlphaFoldDB" id="A0A4S2DNN9"/>
<comment type="caution">
    <text evidence="1">The sequence shown here is derived from an EMBL/GenBank/DDBJ whole genome shotgun (WGS) entry which is preliminary data.</text>
</comment>
<dbReference type="RefSeq" id="WP_136004930.1">
    <property type="nucleotide sequence ID" value="NZ_SRYR01000001.1"/>
</dbReference>
<reference evidence="1 2" key="1">
    <citation type="submission" date="2019-04" db="EMBL/GenBank/DDBJ databases">
        <title>Microbes associate with the intestines of laboratory mice.</title>
        <authorList>
            <person name="Navarre W."/>
            <person name="Wong E."/>
            <person name="Huang K."/>
            <person name="Tropini C."/>
            <person name="Ng K."/>
            <person name="Yu B."/>
        </authorList>
    </citation>
    <scope>NUCLEOTIDE SEQUENCE [LARGE SCALE GENOMIC DNA]</scope>
    <source>
        <strain evidence="1 2">NM50_B9-20</strain>
    </source>
</reference>
<dbReference type="EMBL" id="SRYR01000001">
    <property type="protein sequence ID" value="TGY44007.1"/>
    <property type="molecule type" value="Genomic_DNA"/>
</dbReference>
<proteinExistence type="predicted"/>
<dbReference type="OrthoDB" id="1904586at2"/>
<protein>
    <submittedName>
        <fullName evidence="1">Uncharacterized protein</fullName>
    </submittedName>
</protein>
<name>A0A4S2DNN9_9CLOT</name>
<gene>
    <name evidence="1" type="ORF">E5347_04090</name>
</gene>
<dbReference type="Proteomes" id="UP000306888">
    <property type="component" value="Unassembled WGS sequence"/>
</dbReference>
<evidence type="ECO:0000313" key="2">
    <source>
        <dbReference type="Proteomes" id="UP000306888"/>
    </source>
</evidence>
<sequence>MIKIKIDKDKKNNPIFKLNIKEDDEKKYPFIKRALIDGKRISGRYNYEIPLRYLIPIINNIEPGSIVIDNKSKIEFLEFYDFFEEKYYSSFEATSKFMKIWRKERCPNIFKIKIDIETSRVSKEVAFKKIEISI</sequence>
<evidence type="ECO:0000313" key="1">
    <source>
        <dbReference type="EMBL" id="TGY44007.1"/>
    </source>
</evidence>
<organism evidence="1 2">
    <name type="scientific">Clostridium sartagoforme</name>
    <dbReference type="NCBI Taxonomy" id="84031"/>
    <lineage>
        <taxon>Bacteria</taxon>
        <taxon>Bacillati</taxon>
        <taxon>Bacillota</taxon>
        <taxon>Clostridia</taxon>
        <taxon>Eubacteriales</taxon>
        <taxon>Clostridiaceae</taxon>
        <taxon>Clostridium</taxon>
    </lineage>
</organism>
<keyword evidence="2" id="KW-1185">Reference proteome</keyword>
<accession>A0A4S2DNN9</accession>